<organism evidence="1 2">
    <name type="scientific">Cichlidogyrus casuarinus</name>
    <dbReference type="NCBI Taxonomy" id="1844966"/>
    <lineage>
        <taxon>Eukaryota</taxon>
        <taxon>Metazoa</taxon>
        <taxon>Spiralia</taxon>
        <taxon>Lophotrochozoa</taxon>
        <taxon>Platyhelminthes</taxon>
        <taxon>Monogenea</taxon>
        <taxon>Monopisthocotylea</taxon>
        <taxon>Dactylogyridea</taxon>
        <taxon>Ancyrocephalidae</taxon>
        <taxon>Cichlidogyrus</taxon>
    </lineage>
</organism>
<reference evidence="1 2" key="1">
    <citation type="submission" date="2024-11" db="EMBL/GenBank/DDBJ databases">
        <title>Adaptive evolution of stress response genes in parasites aligns with host niche diversity.</title>
        <authorList>
            <person name="Hahn C."/>
            <person name="Resl P."/>
        </authorList>
    </citation>
    <scope>NUCLEOTIDE SEQUENCE [LARGE SCALE GENOMIC DNA]</scope>
    <source>
        <strain evidence="1">EGGRZ-B1_66</strain>
        <tissue evidence="1">Body</tissue>
    </source>
</reference>
<name>A0ABD2Q233_9PLAT</name>
<sequence length="68" mass="8125">MKQKLPYKINKDARRQNLLEDNELEDRNIKKLEKKLGLKARAKRKKTVSHPLWLKEMGLESSFLIIYS</sequence>
<keyword evidence="2" id="KW-1185">Reference proteome</keyword>
<dbReference type="EMBL" id="JBJKFK010001309">
    <property type="protein sequence ID" value="KAL3313423.1"/>
    <property type="molecule type" value="Genomic_DNA"/>
</dbReference>
<proteinExistence type="predicted"/>
<comment type="caution">
    <text evidence="1">The sequence shown here is derived from an EMBL/GenBank/DDBJ whole genome shotgun (WGS) entry which is preliminary data.</text>
</comment>
<dbReference type="Proteomes" id="UP001626550">
    <property type="component" value="Unassembled WGS sequence"/>
</dbReference>
<gene>
    <name evidence="1" type="ORF">Ciccas_007976</name>
</gene>
<evidence type="ECO:0000313" key="1">
    <source>
        <dbReference type="EMBL" id="KAL3313423.1"/>
    </source>
</evidence>
<dbReference type="AlphaFoldDB" id="A0ABD2Q233"/>
<accession>A0ABD2Q233</accession>
<protein>
    <submittedName>
        <fullName evidence="1">Uncharacterized protein</fullName>
    </submittedName>
</protein>
<evidence type="ECO:0000313" key="2">
    <source>
        <dbReference type="Proteomes" id="UP001626550"/>
    </source>
</evidence>